<reference evidence="1 2" key="1">
    <citation type="submission" date="2024-06" db="EMBL/GenBank/DDBJ databases">
        <title>Sorghum-associated microbial communities from plants grown in Nebraska, USA.</title>
        <authorList>
            <person name="Schachtman D."/>
        </authorList>
    </citation>
    <scope>NUCLEOTIDE SEQUENCE [LARGE SCALE GENOMIC DNA]</scope>
    <source>
        <strain evidence="1 2">2857</strain>
    </source>
</reference>
<gene>
    <name evidence="1" type="ORF">ABIE21_003414</name>
</gene>
<comment type="caution">
    <text evidence="1">The sequence shown here is derived from an EMBL/GenBank/DDBJ whole genome shotgun (WGS) entry which is preliminary data.</text>
</comment>
<evidence type="ECO:0008006" key="3">
    <source>
        <dbReference type="Google" id="ProtNLM"/>
    </source>
</evidence>
<dbReference type="RefSeq" id="WP_354026049.1">
    <property type="nucleotide sequence ID" value="NZ_JBEPSJ010000005.1"/>
</dbReference>
<keyword evidence="2" id="KW-1185">Reference proteome</keyword>
<evidence type="ECO:0000313" key="2">
    <source>
        <dbReference type="Proteomes" id="UP001549257"/>
    </source>
</evidence>
<evidence type="ECO:0000313" key="1">
    <source>
        <dbReference type="EMBL" id="MET4583883.1"/>
    </source>
</evidence>
<name>A0ABV2QS32_9MICO</name>
<dbReference type="EMBL" id="JBEPSJ010000005">
    <property type="protein sequence ID" value="MET4583883.1"/>
    <property type="molecule type" value="Genomic_DNA"/>
</dbReference>
<accession>A0ABV2QS32</accession>
<organism evidence="1 2">
    <name type="scientific">Conyzicola nivalis</name>
    <dbReference type="NCBI Taxonomy" id="1477021"/>
    <lineage>
        <taxon>Bacteria</taxon>
        <taxon>Bacillati</taxon>
        <taxon>Actinomycetota</taxon>
        <taxon>Actinomycetes</taxon>
        <taxon>Micrococcales</taxon>
        <taxon>Microbacteriaceae</taxon>
        <taxon>Conyzicola</taxon>
    </lineage>
</organism>
<dbReference type="Proteomes" id="UP001549257">
    <property type="component" value="Unassembled WGS sequence"/>
</dbReference>
<proteinExistence type="predicted"/>
<sequence>MKAWLRSNRVGLVAVAILLPATVGITFANEWTAYFGQRPSIPVDVAPGDEGAFAATGWAVEKTERIPATSTEGDEIGLPAGSELVVVSVRVTPGELDSNGESPRCLLDLEELDGGTVTRGWGDALSEPISFDTADGAESICTASNTEPYLLETIFVVPADAGDELALAVTVVGELPEYLRLRL</sequence>
<protein>
    <recommendedName>
        <fullName evidence="3">Ribosomally synthesized peptide with SipW-like signal peptide</fullName>
    </recommendedName>
</protein>